<accession>A0AAN6U2N8</accession>
<feature type="compositionally biased region" description="Low complexity" evidence="1">
    <location>
        <begin position="187"/>
        <end position="207"/>
    </location>
</feature>
<evidence type="ECO:0000256" key="1">
    <source>
        <dbReference type="SAM" id="MobiDB-lite"/>
    </source>
</evidence>
<name>A0AAN6U2N8_9PEZI</name>
<feature type="chain" id="PRO_5043049575" description="Shadow of prion protein" evidence="2">
    <location>
        <begin position="21"/>
        <end position="235"/>
    </location>
</feature>
<evidence type="ECO:0008006" key="5">
    <source>
        <dbReference type="Google" id="ProtNLM"/>
    </source>
</evidence>
<sequence>MHGRLAISAALVGLLAQVSATTCTSANATPIEQYIGSGSGGGGGGGNGGFVISQDPFAWVSNAVKKRTTPDARLANVANILLPRATDSVDCSATEACLSISSTPFCLDIISGDFHDGVGTTGNALSGDYTLADGRKGNLYKGPYPQVTVGAANAATTVASSASHASETAGGTSGASETASAGGGAGATRSGSGVSTPTATGVAPAATTSKSAAVHGKVAAIGMGGAMLLVGAVLL</sequence>
<dbReference type="GeneID" id="87827965"/>
<feature type="signal peptide" evidence="2">
    <location>
        <begin position="1"/>
        <end position="20"/>
    </location>
</feature>
<comment type="caution">
    <text evidence="3">The sequence shown here is derived from an EMBL/GenBank/DDBJ whole genome shotgun (WGS) entry which is preliminary data.</text>
</comment>
<reference evidence="3" key="2">
    <citation type="submission" date="2023-05" db="EMBL/GenBank/DDBJ databases">
        <authorList>
            <consortium name="Lawrence Berkeley National Laboratory"/>
            <person name="Steindorff A."/>
            <person name="Hensen N."/>
            <person name="Bonometti L."/>
            <person name="Westerberg I."/>
            <person name="Brannstrom I.O."/>
            <person name="Guillou S."/>
            <person name="Cros-Aarteil S."/>
            <person name="Calhoun S."/>
            <person name="Haridas S."/>
            <person name="Kuo A."/>
            <person name="Mondo S."/>
            <person name="Pangilinan J."/>
            <person name="Riley R."/>
            <person name="Labutti K."/>
            <person name="Andreopoulos B."/>
            <person name="Lipzen A."/>
            <person name="Chen C."/>
            <person name="Yanf M."/>
            <person name="Daum C."/>
            <person name="Ng V."/>
            <person name="Clum A."/>
            <person name="Ohm R."/>
            <person name="Martin F."/>
            <person name="Silar P."/>
            <person name="Natvig D."/>
            <person name="Lalanne C."/>
            <person name="Gautier V."/>
            <person name="Ament-Velasquez S.L."/>
            <person name="Kruys A."/>
            <person name="Hutchinson M.I."/>
            <person name="Powell A.J."/>
            <person name="Barry K."/>
            <person name="Miller A.N."/>
            <person name="Grigoriev I.V."/>
            <person name="Debuchy R."/>
            <person name="Gladieux P."/>
            <person name="Thoren M.H."/>
            <person name="Johannesson H."/>
        </authorList>
    </citation>
    <scope>NUCLEOTIDE SEQUENCE</scope>
    <source>
        <strain evidence="3">CBS 731.68</strain>
    </source>
</reference>
<gene>
    <name evidence="3" type="ORF">N657DRAFT_633195</name>
</gene>
<proteinExistence type="predicted"/>
<evidence type="ECO:0000313" key="3">
    <source>
        <dbReference type="EMBL" id="KAK4125357.1"/>
    </source>
</evidence>
<dbReference type="RefSeq" id="XP_062649128.1">
    <property type="nucleotide sequence ID" value="XM_062791196.1"/>
</dbReference>
<feature type="region of interest" description="Disordered" evidence="1">
    <location>
        <begin position="163"/>
        <end position="207"/>
    </location>
</feature>
<keyword evidence="4" id="KW-1185">Reference proteome</keyword>
<keyword evidence="2" id="KW-0732">Signal</keyword>
<reference evidence="3" key="1">
    <citation type="journal article" date="2023" name="Mol. Phylogenet. Evol.">
        <title>Genome-scale phylogeny and comparative genomics of the fungal order Sordariales.</title>
        <authorList>
            <person name="Hensen N."/>
            <person name="Bonometti L."/>
            <person name="Westerberg I."/>
            <person name="Brannstrom I.O."/>
            <person name="Guillou S."/>
            <person name="Cros-Aarteil S."/>
            <person name="Calhoun S."/>
            <person name="Haridas S."/>
            <person name="Kuo A."/>
            <person name="Mondo S."/>
            <person name="Pangilinan J."/>
            <person name="Riley R."/>
            <person name="LaButti K."/>
            <person name="Andreopoulos B."/>
            <person name="Lipzen A."/>
            <person name="Chen C."/>
            <person name="Yan M."/>
            <person name="Daum C."/>
            <person name="Ng V."/>
            <person name="Clum A."/>
            <person name="Steindorff A."/>
            <person name="Ohm R.A."/>
            <person name="Martin F."/>
            <person name="Silar P."/>
            <person name="Natvig D.O."/>
            <person name="Lalanne C."/>
            <person name="Gautier V."/>
            <person name="Ament-Velasquez S.L."/>
            <person name="Kruys A."/>
            <person name="Hutchinson M.I."/>
            <person name="Powell A.J."/>
            <person name="Barry K."/>
            <person name="Miller A.N."/>
            <person name="Grigoriev I.V."/>
            <person name="Debuchy R."/>
            <person name="Gladieux P."/>
            <person name="Hiltunen Thoren M."/>
            <person name="Johannesson H."/>
        </authorList>
    </citation>
    <scope>NUCLEOTIDE SEQUENCE</scope>
    <source>
        <strain evidence="3">CBS 731.68</strain>
    </source>
</reference>
<evidence type="ECO:0000313" key="4">
    <source>
        <dbReference type="Proteomes" id="UP001302602"/>
    </source>
</evidence>
<organism evidence="3 4">
    <name type="scientific">Parathielavia appendiculata</name>
    <dbReference type="NCBI Taxonomy" id="2587402"/>
    <lineage>
        <taxon>Eukaryota</taxon>
        <taxon>Fungi</taxon>
        <taxon>Dikarya</taxon>
        <taxon>Ascomycota</taxon>
        <taxon>Pezizomycotina</taxon>
        <taxon>Sordariomycetes</taxon>
        <taxon>Sordariomycetidae</taxon>
        <taxon>Sordariales</taxon>
        <taxon>Chaetomiaceae</taxon>
        <taxon>Parathielavia</taxon>
    </lineage>
</organism>
<feature type="compositionally biased region" description="Low complexity" evidence="1">
    <location>
        <begin position="163"/>
        <end position="180"/>
    </location>
</feature>
<dbReference type="Proteomes" id="UP001302602">
    <property type="component" value="Unassembled WGS sequence"/>
</dbReference>
<dbReference type="EMBL" id="MU853226">
    <property type="protein sequence ID" value="KAK4125357.1"/>
    <property type="molecule type" value="Genomic_DNA"/>
</dbReference>
<dbReference type="AlphaFoldDB" id="A0AAN6U2N8"/>
<protein>
    <recommendedName>
        <fullName evidence="5">Shadow of prion protein</fullName>
    </recommendedName>
</protein>
<evidence type="ECO:0000256" key="2">
    <source>
        <dbReference type="SAM" id="SignalP"/>
    </source>
</evidence>